<keyword evidence="2" id="KW-1185">Reference proteome</keyword>
<accession>A0ACC1D1Z0</accession>
<gene>
    <name evidence="1" type="ORF">K1T71_006862</name>
</gene>
<sequence>MSGAIKNFFVQLKSKEFRSYLMSTHFWGPVMNWSIPIATISDTRKDPSFISGKMTLALTLYSLMFMRFAWRVNPRNLLLLSCHFANECAQLVQGARFINYHYIKGPAGYHSEQDMKSKTKARK</sequence>
<comment type="caution">
    <text evidence="1">The sequence shown here is derived from an EMBL/GenBank/DDBJ whole genome shotgun (WGS) entry which is preliminary data.</text>
</comment>
<dbReference type="Proteomes" id="UP000824533">
    <property type="component" value="Linkage Group LG11"/>
</dbReference>
<protein>
    <submittedName>
        <fullName evidence="1">Uncharacterized protein</fullName>
    </submittedName>
</protein>
<proteinExistence type="predicted"/>
<organism evidence="1 2">
    <name type="scientific">Dendrolimus kikuchii</name>
    <dbReference type="NCBI Taxonomy" id="765133"/>
    <lineage>
        <taxon>Eukaryota</taxon>
        <taxon>Metazoa</taxon>
        <taxon>Ecdysozoa</taxon>
        <taxon>Arthropoda</taxon>
        <taxon>Hexapoda</taxon>
        <taxon>Insecta</taxon>
        <taxon>Pterygota</taxon>
        <taxon>Neoptera</taxon>
        <taxon>Endopterygota</taxon>
        <taxon>Lepidoptera</taxon>
        <taxon>Glossata</taxon>
        <taxon>Ditrysia</taxon>
        <taxon>Bombycoidea</taxon>
        <taxon>Lasiocampidae</taxon>
        <taxon>Dendrolimus</taxon>
    </lineage>
</organism>
<name>A0ACC1D1Z0_9NEOP</name>
<evidence type="ECO:0000313" key="2">
    <source>
        <dbReference type="Proteomes" id="UP000824533"/>
    </source>
</evidence>
<dbReference type="EMBL" id="CM034397">
    <property type="protein sequence ID" value="KAJ0177989.1"/>
    <property type="molecule type" value="Genomic_DNA"/>
</dbReference>
<evidence type="ECO:0000313" key="1">
    <source>
        <dbReference type="EMBL" id="KAJ0177989.1"/>
    </source>
</evidence>
<reference evidence="1 2" key="1">
    <citation type="journal article" date="2021" name="Front. Genet.">
        <title>Chromosome-Level Genome Assembly Reveals Significant Gene Expansion in the Toll and IMD Signaling Pathways of Dendrolimus kikuchii.</title>
        <authorList>
            <person name="Zhou J."/>
            <person name="Wu P."/>
            <person name="Xiong Z."/>
            <person name="Liu N."/>
            <person name="Zhao N."/>
            <person name="Ji M."/>
            <person name="Qiu Y."/>
            <person name="Yang B."/>
        </authorList>
    </citation>
    <scope>NUCLEOTIDE SEQUENCE [LARGE SCALE GENOMIC DNA]</scope>
    <source>
        <strain evidence="1">Ann1</strain>
    </source>
</reference>